<feature type="non-terminal residue" evidence="1">
    <location>
        <position position="69"/>
    </location>
</feature>
<dbReference type="Proteomes" id="UP000265520">
    <property type="component" value="Unassembled WGS sequence"/>
</dbReference>
<keyword evidence="2" id="KW-1185">Reference proteome</keyword>
<dbReference type="EMBL" id="LXQA011251276">
    <property type="protein sequence ID" value="MCI90684.1"/>
    <property type="molecule type" value="Genomic_DNA"/>
</dbReference>
<comment type="caution">
    <text evidence="1">The sequence shown here is derived from an EMBL/GenBank/DDBJ whole genome shotgun (WGS) entry which is preliminary data.</text>
</comment>
<sequence>HREFLKLEKDAVNSGFEFSILDSVVDREDEEVSDLVPIVEVDANVGPNRKVLKKCKKDKKDAVDKVKKA</sequence>
<evidence type="ECO:0000313" key="2">
    <source>
        <dbReference type="Proteomes" id="UP000265520"/>
    </source>
</evidence>
<dbReference type="AlphaFoldDB" id="A0A392VQL2"/>
<protein>
    <submittedName>
        <fullName evidence="1">Ribosomal RNA processing protein 1-like B-like</fullName>
    </submittedName>
</protein>
<accession>A0A392VQL2</accession>
<evidence type="ECO:0000313" key="1">
    <source>
        <dbReference type="EMBL" id="MCI90684.1"/>
    </source>
</evidence>
<organism evidence="1 2">
    <name type="scientific">Trifolium medium</name>
    <dbReference type="NCBI Taxonomy" id="97028"/>
    <lineage>
        <taxon>Eukaryota</taxon>
        <taxon>Viridiplantae</taxon>
        <taxon>Streptophyta</taxon>
        <taxon>Embryophyta</taxon>
        <taxon>Tracheophyta</taxon>
        <taxon>Spermatophyta</taxon>
        <taxon>Magnoliopsida</taxon>
        <taxon>eudicotyledons</taxon>
        <taxon>Gunneridae</taxon>
        <taxon>Pentapetalae</taxon>
        <taxon>rosids</taxon>
        <taxon>fabids</taxon>
        <taxon>Fabales</taxon>
        <taxon>Fabaceae</taxon>
        <taxon>Papilionoideae</taxon>
        <taxon>50 kb inversion clade</taxon>
        <taxon>NPAAA clade</taxon>
        <taxon>Hologalegina</taxon>
        <taxon>IRL clade</taxon>
        <taxon>Trifolieae</taxon>
        <taxon>Trifolium</taxon>
    </lineage>
</organism>
<name>A0A392VQL2_9FABA</name>
<feature type="non-terminal residue" evidence="1">
    <location>
        <position position="1"/>
    </location>
</feature>
<reference evidence="1 2" key="1">
    <citation type="journal article" date="2018" name="Front. Plant Sci.">
        <title>Red Clover (Trifolium pratense) and Zigzag Clover (T. medium) - A Picture of Genomic Similarities and Differences.</title>
        <authorList>
            <person name="Dluhosova J."/>
            <person name="Istvanek J."/>
            <person name="Nedelnik J."/>
            <person name="Repkova J."/>
        </authorList>
    </citation>
    <scope>NUCLEOTIDE SEQUENCE [LARGE SCALE GENOMIC DNA]</scope>
    <source>
        <strain evidence="2">cv. 10/8</strain>
        <tissue evidence="1">Leaf</tissue>
    </source>
</reference>
<proteinExistence type="predicted"/>